<dbReference type="AlphaFoldDB" id="A0A2N6PGN2"/>
<name>A0A2N6PGN2_9MICO</name>
<keyword evidence="5" id="KW-0670">Pyruvate</keyword>
<keyword evidence="2" id="KW-0560">Oxidoreductase</keyword>
<feature type="domain" description="Dehydrogenase E1 component" evidence="4">
    <location>
        <begin position="52"/>
        <end position="337"/>
    </location>
</feature>
<reference evidence="5 6" key="1">
    <citation type="submission" date="2017-09" db="EMBL/GenBank/DDBJ databases">
        <title>Bacterial strain isolated from the female urinary microbiota.</title>
        <authorList>
            <person name="Thomas-White K."/>
            <person name="Kumar N."/>
            <person name="Forster S."/>
            <person name="Putonti C."/>
            <person name="Lawley T."/>
            <person name="Wolfe A.J."/>
        </authorList>
    </citation>
    <scope>NUCLEOTIDE SEQUENCE [LARGE SCALE GENOMIC DNA]</scope>
    <source>
        <strain evidence="5 6">UMB0680</strain>
    </source>
</reference>
<dbReference type="NCBIfam" id="TIGR03181">
    <property type="entry name" value="PDH_E1_alph_x"/>
    <property type="match status" value="1"/>
</dbReference>
<evidence type="ECO:0000256" key="3">
    <source>
        <dbReference type="ARBA" id="ARBA00023052"/>
    </source>
</evidence>
<evidence type="ECO:0000313" key="5">
    <source>
        <dbReference type="EMBL" id="PMB97845.1"/>
    </source>
</evidence>
<dbReference type="PANTHER" id="PTHR43380">
    <property type="entry name" value="2-OXOISOVALERATE DEHYDROGENASE SUBUNIT ALPHA, MITOCHONDRIAL"/>
    <property type="match status" value="1"/>
</dbReference>
<dbReference type="EMBL" id="PNFZ01000004">
    <property type="protein sequence ID" value="PMB97845.1"/>
    <property type="molecule type" value="Genomic_DNA"/>
</dbReference>
<dbReference type="SUPFAM" id="SSF52518">
    <property type="entry name" value="Thiamin diphosphate-binding fold (THDP-binding)"/>
    <property type="match status" value="1"/>
</dbReference>
<dbReference type="GO" id="GO:0000287">
    <property type="term" value="F:magnesium ion binding"/>
    <property type="evidence" value="ECO:0007669"/>
    <property type="project" value="UniProtKB-ARBA"/>
</dbReference>
<dbReference type="InterPro" id="IPR029061">
    <property type="entry name" value="THDP-binding"/>
</dbReference>
<dbReference type="Gene3D" id="3.40.50.970">
    <property type="match status" value="1"/>
</dbReference>
<evidence type="ECO:0000256" key="1">
    <source>
        <dbReference type="ARBA" id="ARBA00001964"/>
    </source>
</evidence>
<comment type="cofactor">
    <cofactor evidence="1">
        <name>thiamine diphosphate</name>
        <dbReference type="ChEBI" id="CHEBI:58937"/>
    </cofactor>
</comment>
<dbReference type="InterPro" id="IPR050771">
    <property type="entry name" value="Alpha-ketoacid_DH_E1_comp"/>
</dbReference>
<sequence>MTIDIPRSADAAREVPSLHPISFIDEAGQVTDASAPDGLRMPSADMLLKLYRRMVIARRFEAQVTALTRQGRLATYPSAAGQEACEIGAVSALTDTDWLFPTYRDSAALLTRGIPVPEILAAFRGDWHCGFDPNAYCTAPAATPLATQGLHAAGFGMAAKLRGEDTATLTFMGDGATSEGDAHEAFNFAAVWQTPTVFFIQNNQYAISVPLREQTNATLLADKAIGYGMPGYCVDGNDVAAVYAVVTAAIDRARAGDGPTLIEGLTYRIEAHTNSDDPTRYREGAEVDIWKRRDPIARLESYLRQTGALDDGSVEAIAADAEEFAAEVRDAMNTEAERNPLEIFDHVYAHARPALAEQRALLAAELEEVS</sequence>
<dbReference type="Pfam" id="PF00676">
    <property type="entry name" value="E1_dh"/>
    <property type="match status" value="1"/>
</dbReference>
<evidence type="ECO:0000313" key="6">
    <source>
        <dbReference type="Proteomes" id="UP000235703"/>
    </source>
</evidence>
<protein>
    <submittedName>
        <fullName evidence="5">Pyruvate dehydrogenase (Acetyl-transferring) E1 component subunit alpha</fullName>
    </submittedName>
</protein>
<gene>
    <name evidence="5" type="primary">pdhA</name>
    <name evidence="5" type="ORF">CJ198_08415</name>
</gene>
<dbReference type="GO" id="GO:0016624">
    <property type="term" value="F:oxidoreductase activity, acting on the aldehyde or oxo group of donors, disulfide as acceptor"/>
    <property type="evidence" value="ECO:0007669"/>
    <property type="project" value="InterPro"/>
</dbReference>
<accession>A0A2N6PGN2</accession>
<comment type="caution">
    <text evidence="5">The sequence shown here is derived from an EMBL/GenBank/DDBJ whole genome shotgun (WGS) entry which is preliminary data.</text>
</comment>
<dbReference type="Proteomes" id="UP000235703">
    <property type="component" value="Unassembled WGS sequence"/>
</dbReference>
<dbReference type="RefSeq" id="WP_102162193.1">
    <property type="nucleotide sequence ID" value="NZ_PNFZ01000004.1"/>
</dbReference>
<keyword evidence="3" id="KW-0786">Thiamine pyrophosphate</keyword>
<dbReference type="InterPro" id="IPR017596">
    <property type="entry name" value="PdhA/BkdA"/>
</dbReference>
<evidence type="ECO:0000259" key="4">
    <source>
        <dbReference type="Pfam" id="PF00676"/>
    </source>
</evidence>
<keyword evidence="6" id="KW-1185">Reference proteome</keyword>
<organism evidence="5 6">
    <name type="scientific">Brevibacterium luteolum</name>
    <dbReference type="NCBI Taxonomy" id="199591"/>
    <lineage>
        <taxon>Bacteria</taxon>
        <taxon>Bacillati</taxon>
        <taxon>Actinomycetota</taxon>
        <taxon>Actinomycetes</taxon>
        <taxon>Micrococcales</taxon>
        <taxon>Brevibacteriaceae</taxon>
        <taxon>Brevibacterium</taxon>
    </lineage>
</organism>
<dbReference type="PANTHER" id="PTHR43380:SF1">
    <property type="entry name" value="2-OXOISOVALERATE DEHYDROGENASE SUBUNIT ALPHA, MITOCHONDRIAL"/>
    <property type="match status" value="1"/>
</dbReference>
<dbReference type="OrthoDB" id="9766715at2"/>
<dbReference type="CDD" id="cd02000">
    <property type="entry name" value="TPP_E1_PDC_ADC_BCADC"/>
    <property type="match status" value="1"/>
</dbReference>
<proteinExistence type="predicted"/>
<evidence type="ECO:0000256" key="2">
    <source>
        <dbReference type="ARBA" id="ARBA00023002"/>
    </source>
</evidence>
<dbReference type="InterPro" id="IPR001017">
    <property type="entry name" value="DH_E1"/>
</dbReference>
<dbReference type="GO" id="GO:0009083">
    <property type="term" value="P:branched-chain amino acid catabolic process"/>
    <property type="evidence" value="ECO:0007669"/>
    <property type="project" value="TreeGrafter"/>
</dbReference>